<sequence>MGIALLRATLRIAAVVGLVLALTDPAVASSASGSGHPAKLPSWRFVHTATTNTLIAVDAVDRSSVWAVGGGFQGEVGGAVVRTVDGGRTWEDVTPPGGARDEFRDVEAFDRDHALVLALSDEAAGIPARIYRTADGGASWRQVFRAADPHTFFACMAFFDRRHGLAVGDPTGTRFALLKTADGGRSWHPAPTSELPETAPGSGVLATGTCLVTKGRRDAWFGTIGVIGNGNNPQVFHTRNRGRTWTVTDTPIPGTTSNIASLSFRSPHRGLAVGGNFSRADNVDVGAAARTHDGGASWKPGGTPAGFRNGVTWIPGRKNTAIAVGPDGSDVTTDGGRTWSRFDRSLLLGVDCTRHGGCWAVGGNGRAARLAFWHP</sequence>
<dbReference type="EMBL" id="JALDAX010000006">
    <property type="protein sequence ID" value="MCI3241704.1"/>
    <property type="molecule type" value="Genomic_DNA"/>
</dbReference>
<protein>
    <submittedName>
        <fullName evidence="2">Oxidoreductase</fullName>
    </submittedName>
</protein>
<keyword evidence="1" id="KW-0732">Signal</keyword>
<evidence type="ECO:0000313" key="3">
    <source>
        <dbReference type="Proteomes" id="UP001165270"/>
    </source>
</evidence>
<evidence type="ECO:0000256" key="1">
    <source>
        <dbReference type="SAM" id="SignalP"/>
    </source>
</evidence>
<gene>
    <name evidence="2" type="ORF">MQN93_18465</name>
</gene>
<dbReference type="SUPFAM" id="SSF110296">
    <property type="entry name" value="Oligoxyloglucan reducing end-specific cellobiohydrolase"/>
    <property type="match status" value="1"/>
</dbReference>
<keyword evidence="3" id="KW-1185">Reference proteome</keyword>
<accession>A0ABS9XI04</accession>
<dbReference type="InterPro" id="IPR015943">
    <property type="entry name" value="WD40/YVTN_repeat-like_dom_sf"/>
</dbReference>
<dbReference type="RefSeq" id="WP_242710346.1">
    <property type="nucleotide sequence ID" value="NZ_JALDAX010000006.1"/>
</dbReference>
<dbReference type="PANTHER" id="PTHR47199:SF2">
    <property type="entry name" value="PHOTOSYSTEM II STABILITY_ASSEMBLY FACTOR HCF136, CHLOROPLASTIC"/>
    <property type="match status" value="1"/>
</dbReference>
<reference evidence="2" key="1">
    <citation type="submission" date="2022-03" db="EMBL/GenBank/DDBJ databases">
        <title>Streptomyces 7R015 and 7R016 isolated from Barleria lupulina in Thailand.</title>
        <authorList>
            <person name="Kanchanasin P."/>
            <person name="Phongsopitanun W."/>
            <person name="Tanasupawat S."/>
        </authorList>
    </citation>
    <scope>NUCLEOTIDE SEQUENCE</scope>
    <source>
        <strain evidence="2">7R016</strain>
    </source>
</reference>
<proteinExistence type="predicted"/>
<name>A0ABS9XI04_9ACTN</name>
<feature type="chain" id="PRO_5045212609" evidence="1">
    <location>
        <begin position="29"/>
        <end position="375"/>
    </location>
</feature>
<dbReference type="Gene3D" id="2.130.10.10">
    <property type="entry name" value="YVTN repeat-like/Quinoprotein amine dehydrogenase"/>
    <property type="match status" value="2"/>
</dbReference>
<evidence type="ECO:0000313" key="2">
    <source>
        <dbReference type="EMBL" id="MCI3241704.1"/>
    </source>
</evidence>
<dbReference type="Proteomes" id="UP001165270">
    <property type="component" value="Unassembled WGS sequence"/>
</dbReference>
<comment type="caution">
    <text evidence="2">The sequence shown here is derived from an EMBL/GenBank/DDBJ whole genome shotgun (WGS) entry which is preliminary data.</text>
</comment>
<dbReference type="PANTHER" id="PTHR47199">
    <property type="entry name" value="PHOTOSYSTEM II STABILITY/ASSEMBLY FACTOR HCF136, CHLOROPLASTIC"/>
    <property type="match status" value="1"/>
</dbReference>
<organism evidence="2 3">
    <name type="scientific">Streptomyces spinosisporus</name>
    <dbReference type="NCBI Taxonomy" id="2927582"/>
    <lineage>
        <taxon>Bacteria</taxon>
        <taxon>Bacillati</taxon>
        <taxon>Actinomycetota</taxon>
        <taxon>Actinomycetes</taxon>
        <taxon>Kitasatosporales</taxon>
        <taxon>Streptomycetaceae</taxon>
        <taxon>Streptomyces</taxon>
    </lineage>
</organism>
<feature type="signal peptide" evidence="1">
    <location>
        <begin position="1"/>
        <end position="28"/>
    </location>
</feature>